<keyword evidence="8" id="KW-0411">Iron-sulfur</keyword>
<dbReference type="InterPro" id="IPR015421">
    <property type="entry name" value="PyrdxlP-dep_Trfase_major"/>
</dbReference>
<dbReference type="EC" id="2.8.1.7" evidence="3"/>
<dbReference type="PANTHER" id="PTHR11601">
    <property type="entry name" value="CYSTEINE DESULFURYLASE FAMILY MEMBER"/>
    <property type="match status" value="1"/>
</dbReference>
<evidence type="ECO:0000256" key="4">
    <source>
        <dbReference type="ARBA" id="ARBA00022679"/>
    </source>
</evidence>
<dbReference type="InterPro" id="IPR020578">
    <property type="entry name" value="Aminotrans_V_PyrdxlP_BS"/>
</dbReference>
<dbReference type="InterPro" id="IPR016454">
    <property type="entry name" value="Cysteine_dSase"/>
</dbReference>
<dbReference type="GO" id="GO:0051536">
    <property type="term" value="F:iron-sulfur cluster binding"/>
    <property type="evidence" value="ECO:0007669"/>
    <property type="project" value="UniProtKB-KW"/>
</dbReference>
<comment type="catalytic activity">
    <reaction evidence="9">
        <text>(sulfur carrier)-H + L-cysteine = (sulfur carrier)-SH + L-alanine</text>
        <dbReference type="Rhea" id="RHEA:43892"/>
        <dbReference type="Rhea" id="RHEA-COMP:14737"/>
        <dbReference type="Rhea" id="RHEA-COMP:14739"/>
        <dbReference type="ChEBI" id="CHEBI:29917"/>
        <dbReference type="ChEBI" id="CHEBI:35235"/>
        <dbReference type="ChEBI" id="CHEBI:57972"/>
        <dbReference type="ChEBI" id="CHEBI:64428"/>
        <dbReference type="EC" id="2.8.1.7"/>
    </reaction>
</comment>
<dbReference type="AlphaFoldDB" id="A0A1C6IP61"/>
<keyword evidence="5" id="KW-0479">Metal-binding</keyword>
<comment type="cofactor">
    <cofactor evidence="1 10">
        <name>pyridoxal 5'-phosphate</name>
        <dbReference type="ChEBI" id="CHEBI:597326"/>
    </cofactor>
</comment>
<dbReference type="InterPro" id="IPR015424">
    <property type="entry name" value="PyrdxlP-dep_Trfase"/>
</dbReference>
<dbReference type="Gene3D" id="1.10.260.50">
    <property type="match status" value="1"/>
</dbReference>
<proteinExistence type="inferred from homology"/>
<keyword evidence="7" id="KW-0408">Iron</keyword>
<evidence type="ECO:0000259" key="11">
    <source>
        <dbReference type="Pfam" id="PF00266"/>
    </source>
</evidence>
<dbReference type="Pfam" id="PF00266">
    <property type="entry name" value="Aminotran_5"/>
    <property type="match status" value="1"/>
</dbReference>
<dbReference type="EMBL" id="FMHG01000001">
    <property type="protein sequence ID" value="SCJ71657.1"/>
    <property type="molecule type" value="Genomic_DNA"/>
</dbReference>
<dbReference type="InterPro" id="IPR015422">
    <property type="entry name" value="PyrdxlP-dep_Trfase_small"/>
</dbReference>
<protein>
    <recommendedName>
        <fullName evidence="3">cysteine desulfurase</fullName>
        <ecNumber evidence="3">2.8.1.7</ecNumber>
    </recommendedName>
</protein>
<dbReference type="GO" id="GO:0046872">
    <property type="term" value="F:metal ion binding"/>
    <property type="evidence" value="ECO:0007669"/>
    <property type="project" value="UniProtKB-KW"/>
</dbReference>
<dbReference type="Gene3D" id="3.90.1150.10">
    <property type="entry name" value="Aspartate Aminotransferase, domain 1"/>
    <property type="match status" value="1"/>
</dbReference>
<feature type="domain" description="Aminotransferase class V" evidence="11">
    <location>
        <begin position="4"/>
        <end position="363"/>
    </location>
</feature>
<organism evidence="12">
    <name type="scientific">uncultured Anaerotruncus sp</name>
    <dbReference type="NCBI Taxonomy" id="905011"/>
    <lineage>
        <taxon>Bacteria</taxon>
        <taxon>Bacillati</taxon>
        <taxon>Bacillota</taxon>
        <taxon>Clostridia</taxon>
        <taxon>Eubacteriales</taxon>
        <taxon>Oscillospiraceae</taxon>
        <taxon>Anaerotruncus</taxon>
        <taxon>environmental samples</taxon>
    </lineage>
</organism>
<comment type="similarity">
    <text evidence="2">Belongs to the class-V pyridoxal-phosphate-dependent aminotransferase family. NifS/IscS subfamily.</text>
</comment>
<name>A0A1C6IP61_9FIRM</name>
<keyword evidence="4 12" id="KW-0808">Transferase</keyword>
<evidence type="ECO:0000256" key="1">
    <source>
        <dbReference type="ARBA" id="ARBA00001933"/>
    </source>
</evidence>
<dbReference type="PROSITE" id="PS00595">
    <property type="entry name" value="AA_TRANSFER_CLASS_5"/>
    <property type="match status" value="1"/>
</dbReference>
<evidence type="ECO:0000256" key="9">
    <source>
        <dbReference type="ARBA" id="ARBA00050776"/>
    </source>
</evidence>
<accession>A0A1C6IP61</accession>
<evidence type="ECO:0000256" key="5">
    <source>
        <dbReference type="ARBA" id="ARBA00022723"/>
    </source>
</evidence>
<evidence type="ECO:0000256" key="7">
    <source>
        <dbReference type="ARBA" id="ARBA00023004"/>
    </source>
</evidence>
<evidence type="ECO:0000256" key="10">
    <source>
        <dbReference type="RuleBase" id="RU004504"/>
    </source>
</evidence>
<dbReference type="InterPro" id="IPR000192">
    <property type="entry name" value="Aminotrans_V_dom"/>
</dbReference>
<evidence type="ECO:0000313" key="12">
    <source>
        <dbReference type="EMBL" id="SCJ71657.1"/>
    </source>
</evidence>
<dbReference type="PIRSF" id="PIRSF005572">
    <property type="entry name" value="NifS"/>
    <property type="match status" value="1"/>
</dbReference>
<dbReference type="Gene3D" id="3.40.640.10">
    <property type="entry name" value="Type I PLP-dependent aspartate aminotransferase-like (Major domain)"/>
    <property type="match status" value="1"/>
</dbReference>
<sequence length="377" mass="40450">MECYLDNSATTRVLPQVADTVYKVLTQQYGNPSSLHKKGLEAELILEGARRDLAQVLGCDSSEVYFTSGGTEANNWAVYSGYELRRRRATGIVTTAFEHSSVIEPVQFLAEKGAQATFVVPDITGHIDPAAVLGAVDENTGLVSLMLVNNELGTILPIKALAAQIKRKNPQVLVHCDAVQGFGKLPLSVYSLGVDMLTVTGHKIHAPKGIGALYIKKGVHLKPIIRGGQQQKRLRPGTENVAYAAALAQAAQIADQGRVQNTAHATALRDKLLCLCAQNSEIVINSPADGLPYIVNLSVLGIRSETLLHFLAEQGIYVSSGSACAKGGPSHVLRSTGMDLARADSALRISFSAYTDEREIDCLYQGICQAQATLSRR</sequence>
<keyword evidence="6" id="KW-0663">Pyridoxal phosphate</keyword>
<evidence type="ECO:0000256" key="3">
    <source>
        <dbReference type="ARBA" id="ARBA00012239"/>
    </source>
</evidence>
<dbReference type="PANTHER" id="PTHR11601:SF34">
    <property type="entry name" value="CYSTEINE DESULFURASE"/>
    <property type="match status" value="1"/>
</dbReference>
<evidence type="ECO:0000256" key="8">
    <source>
        <dbReference type="ARBA" id="ARBA00023014"/>
    </source>
</evidence>
<gene>
    <name evidence="12" type="primary">nifS_1</name>
    <name evidence="12" type="ORF">SAMEA3545359_01595</name>
</gene>
<dbReference type="SUPFAM" id="SSF53383">
    <property type="entry name" value="PLP-dependent transferases"/>
    <property type="match status" value="1"/>
</dbReference>
<reference evidence="12" key="1">
    <citation type="submission" date="2015-09" db="EMBL/GenBank/DDBJ databases">
        <authorList>
            <consortium name="Pathogen Informatics"/>
        </authorList>
    </citation>
    <scope>NUCLEOTIDE SEQUENCE</scope>
    <source>
        <strain evidence="12">2789STDY5834896</strain>
    </source>
</reference>
<evidence type="ECO:0000256" key="2">
    <source>
        <dbReference type="ARBA" id="ARBA00006490"/>
    </source>
</evidence>
<dbReference type="GO" id="GO:0031071">
    <property type="term" value="F:cysteine desulfurase activity"/>
    <property type="evidence" value="ECO:0007669"/>
    <property type="project" value="UniProtKB-EC"/>
</dbReference>
<evidence type="ECO:0000256" key="6">
    <source>
        <dbReference type="ARBA" id="ARBA00022898"/>
    </source>
</evidence>